<proteinExistence type="predicted"/>
<gene>
    <name evidence="1" type="ORF">A4U53_038845</name>
</gene>
<evidence type="ECO:0000313" key="1">
    <source>
        <dbReference type="EMBL" id="XKM43542.1"/>
    </source>
</evidence>
<keyword evidence="1" id="KW-0614">Plasmid</keyword>
<protein>
    <submittedName>
        <fullName evidence="1">Uncharacterized protein</fullName>
    </submittedName>
</protein>
<accession>A0ACD5EWS4</accession>
<sequence length="65" mass="6596">MVAAVVAPIAVVNSLMSPIAGALTDRLGPRRVLALSSISMAFGLTGVGIASQNSPTYSCFFRAVA</sequence>
<reference evidence="1" key="1">
    <citation type="submission" date="2024-10" db="EMBL/GenBank/DDBJ databases">
        <title>Strain of Rhizobium-related bacteria isolated fromm roots of Vavilovia formosa.</title>
        <authorList>
            <person name="Kimeklis A."/>
            <person name="Afonin A."/>
        </authorList>
    </citation>
    <scope>NUCLEOTIDE SEQUENCE</scope>
    <source>
        <strain evidence="1">Vaf-46</strain>
    </source>
</reference>
<geneLocation type="plasmid" evidence="1 2">
    <name>unnamed1</name>
</geneLocation>
<dbReference type="EMBL" id="CP171854">
    <property type="protein sequence ID" value="XKM43542.1"/>
    <property type="molecule type" value="Genomic_DNA"/>
</dbReference>
<organism evidence="1 2">
    <name type="scientific">Rhizobium ruizarguesonis</name>
    <dbReference type="NCBI Taxonomy" id="2081791"/>
    <lineage>
        <taxon>Bacteria</taxon>
        <taxon>Pseudomonadati</taxon>
        <taxon>Pseudomonadota</taxon>
        <taxon>Alphaproteobacteria</taxon>
        <taxon>Hyphomicrobiales</taxon>
        <taxon>Rhizobiaceae</taxon>
        <taxon>Rhizobium/Agrobacterium group</taxon>
        <taxon>Rhizobium</taxon>
    </lineage>
</organism>
<evidence type="ECO:0000313" key="2">
    <source>
        <dbReference type="Proteomes" id="UP000078465"/>
    </source>
</evidence>
<name>A0ACD5EWS4_9HYPH</name>
<dbReference type="Proteomes" id="UP000078465">
    <property type="component" value="Plasmid unnamed1"/>
</dbReference>